<dbReference type="Pfam" id="PF00230">
    <property type="entry name" value="MIP"/>
    <property type="match status" value="1"/>
</dbReference>
<dbReference type="PANTHER" id="PTHR43829:SF9">
    <property type="entry name" value="AQUAPORIN-9"/>
    <property type="match status" value="1"/>
</dbReference>
<evidence type="ECO:0000256" key="7">
    <source>
        <dbReference type="RuleBase" id="RU000477"/>
    </source>
</evidence>
<keyword evidence="10" id="KW-1185">Reference proteome</keyword>
<evidence type="ECO:0000256" key="1">
    <source>
        <dbReference type="ARBA" id="ARBA00004141"/>
    </source>
</evidence>
<comment type="caution">
    <text evidence="9">The sequence shown here is derived from an EMBL/GenBank/DDBJ whole genome shotgun (WGS) entry which is preliminary data.</text>
</comment>
<feature type="transmembrane region" description="Helical" evidence="8">
    <location>
        <begin position="37"/>
        <end position="55"/>
    </location>
</feature>
<name>A0A8I1ABT7_THEIN</name>
<dbReference type="Proteomes" id="UP000633619">
    <property type="component" value="Unassembled WGS sequence"/>
</dbReference>
<keyword evidence="4 7" id="KW-0812">Transmembrane</keyword>
<protein>
    <submittedName>
        <fullName evidence="9">Aquaporin family protein</fullName>
    </submittedName>
</protein>
<dbReference type="AlphaFoldDB" id="A0A8I1ABT7"/>
<feature type="transmembrane region" description="Helical" evidence="8">
    <location>
        <begin position="6"/>
        <end position="25"/>
    </location>
</feature>
<evidence type="ECO:0000313" key="10">
    <source>
        <dbReference type="Proteomes" id="UP000633619"/>
    </source>
</evidence>
<organism evidence="9 10">
    <name type="scientific">Thermoactinomyces intermedius</name>
    <dbReference type="NCBI Taxonomy" id="2024"/>
    <lineage>
        <taxon>Bacteria</taxon>
        <taxon>Bacillati</taxon>
        <taxon>Bacillota</taxon>
        <taxon>Bacilli</taxon>
        <taxon>Bacillales</taxon>
        <taxon>Thermoactinomycetaceae</taxon>
        <taxon>Thermoactinomyces</taxon>
    </lineage>
</organism>
<keyword evidence="6 8" id="KW-0472">Membrane</keyword>
<comment type="similarity">
    <text evidence="2 7">Belongs to the MIP/aquaporin (TC 1.A.8) family.</text>
</comment>
<evidence type="ECO:0000256" key="5">
    <source>
        <dbReference type="ARBA" id="ARBA00022989"/>
    </source>
</evidence>
<dbReference type="PRINTS" id="PR00783">
    <property type="entry name" value="MINTRINSICP"/>
</dbReference>
<reference evidence="9 10" key="1">
    <citation type="submission" date="2020-12" db="EMBL/GenBank/DDBJ databases">
        <title>WGS of Thermoactinomyces spp.</title>
        <authorList>
            <person name="Cheng K."/>
        </authorList>
    </citation>
    <scope>NUCLEOTIDE SEQUENCE [LARGE SCALE GENOMIC DNA]</scope>
    <source>
        <strain evidence="10">CICC 10671\DSM 43846</strain>
    </source>
</reference>
<keyword evidence="3 7" id="KW-0813">Transport</keyword>
<proteinExistence type="inferred from homology"/>
<feature type="transmembrane region" description="Helical" evidence="8">
    <location>
        <begin position="130"/>
        <end position="153"/>
    </location>
</feature>
<dbReference type="InterPro" id="IPR022357">
    <property type="entry name" value="MIP_CS"/>
</dbReference>
<evidence type="ECO:0000256" key="2">
    <source>
        <dbReference type="ARBA" id="ARBA00006175"/>
    </source>
</evidence>
<dbReference type="Gene3D" id="1.20.1080.10">
    <property type="entry name" value="Glycerol uptake facilitator protein"/>
    <property type="match status" value="1"/>
</dbReference>
<dbReference type="GO" id="GO:0015254">
    <property type="term" value="F:glycerol channel activity"/>
    <property type="evidence" value="ECO:0007669"/>
    <property type="project" value="TreeGrafter"/>
</dbReference>
<dbReference type="InterPro" id="IPR023271">
    <property type="entry name" value="Aquaporin-like"/>
</dbReference>
<feature type="transmembrane region" description="Helical" evidence="8">
    <location>
        <begin position="212"/>
        <end position="232"/>
    </location>
</feature>
<evidence type="ECO:0000256" key="8">
    <source>
        <dbReference type="SAM" id="Phobius"/>
    </source>
</evidence>
<dbReference type="GO" id="GO:0005886">
    <property type="term" value="C:plasma membrane"/>
    <property type="evidence" value="ECO:0007669"/>
    <property type="project" value="TreeGrafter"/>
</dbReference>
<dbReference type="InterPro" id="IPR050363">
    <property type="entry name" value="MIP/Aquaporin"/>
</dbReference>
<gene>
    <name evidence="9" type="ORF">I8U20_13965</name>
</gene>
<feature type="transmembrane region" description="Helical" evidence="8">
    <location>
        <begin position="86"/>
        <end position="104"/>
    </location>
</feature>
<accession>A0A8I1ABT7</accession>
<sequence length="236" mass="24973">MTPFTAELIGTMILIVFGGGVCAGVNLKKTFSHGSGWIVIVFGWGFAVMLGAYVAGDISGAHLNPALTISLAVAGKFLWSQVPSYIAAQMIGAFLGAVIVWLFYYPHWEQTDDPAAKLSVFSTAPAIPNLFFNLISEMIGTFFLVFILLVMGAEGMAFADGLKNLIVGFLIVAIGISLGGATGYAINPARDLGPRLAHFLLPIPGKGDSNWGYAWVPVVGPVIGGIVAAWTYQILF</sequence>
<evidence type="ECO:0000256" key="6">
    <source>
        <dbReference type="ARBA" id="ARBA00023136"/>
    </source>
</evidence>
<keyword evidence="5 8" id="KW-1133">Transmembrane helix</keyword>
<feature type="transmembrane region" description="Helical" evidence="8">
    <location>
        <begin position="165"/>
        <end position="186"/>
    </location>
</feature>
<dbReference type="NCBIfam" id="TIGR00861">
    <property type="entry name" value="MIP"/>
    <property type="match status" value="1"/>
</dbReference>
<evidence type="ECO:0000256" key="3">
    <source>
        <dbReference type="ARBA" id="ARBA00022448"/>
    </source>
</evidence>
<evidence type="ECO:0000313" key="9">
    <source>
        <dbReference type="EMBL" id="MBH8596406.1"/>
    </source>
</evidence>
<dbReference type="PANTHER" id="PTHR43829">
    <property type="entry name" value="AQUAPORIN OR AQUAGLYCEROPORIN RELATED"/>
    <property type="match status" value="1"/>
</dbReference>
<comment type="subcellular location">
    <subcellularLocation>
        <location evidence="1">Membrane</location>
        <topology evidence="1">Multi-pass membrane protein</topology>
    </subcellularLocation>
</comment>
<dbReference type="SUPFAM" id="SSF81338">
    <property type="entry name" value="Aquaporin-like"/>
    <property type="match status" value="1"/>
</dbReference>
<dbReference type="PROSITE" id="PS00221">
    <property type="entry name" value="MIP"/>
    <property type="match status" value="1"/>
</dbReference>
<dbReference type="EMBL" id="JAECVW010000015">
    <property type="protein sequence ID" value="MBH8596406.1"/>
    <property type="molecule type" value="Genomic_DNA"/>
</dbReference>
<dbReference type="InterPro" id="IPR000425">
    <property type="entry name" value="MIP"/>
</dbReference>
<evidence type="ECO:0000256" key="4">
    <source>
        <dbReference type="ARBA" id="ARBA00022692"/>
    </source>
</evidence>